<comment type="caution">
    <text evidence="3">The sequence shown here is derived from an EMBL/GenBank/DDBJ whole genome shotgun (WGS) entry which is preliminary data.</text>
</comment>
<keyword evidence="2" id="KW-0812">Transmembrane</keyword>
<dbReference type="AlphaFoldDB" id="D4B193"/>
<organism evidence="3 4">
    <name type="scientific">Arthroderma benhamiae (strain ATCC MYA-4681 / CBS 112371)</name>
    <name type="common">Trichophyton mentagrophytes</name>
    <dbReference type="NCBI Taxonomy" id="663331"/>
    <lineage>
        <taxon>Eukaryota</taxon>
        <taxon>Fungi</taxon>
        <taxon>Dikarya</taxon>
        <taxon>Ascomycota</taxon>
        <taxon>Pezizomycotina</taxon>
        <taxon>Eurotiomycetes</taxon>
        <taxon>Eurotiomycetidae</taxon>
        <taxon>Onygenales</taxon>
        <taxon>Arthrodermataceae</taxon>
        <taxon>Trichophyton</taxon>
    </lineage>
</organism>
<dbReference type="Proteomes" id="UP000008866">
    <property type="component" value="Unassembled WGS sequence"/>
</dbReference>
<keyword evidence="2" id="KW-0472">Membrane</keyword>
<evidence type="ECO:0000313" key="3">
    <source>
        <dbReference type="EMBL" id="EFE31028.1"/>
    </source>
</evidence>
<name>D4B193_ARTBC</name>
<dbReference type="HOGENOM" id="CLU_987616_0_0_1"/>
<keyword evidence="2" id="KW-1133">Transmembrane helix</keyword>
<protein>
    <submittedName>
        <fullName evidence="3">Uncharacterized protein</fullName>
    </submittedName>
</protein>
<keyword evidence="4" id="KW-1185">Reference proteome</keyword>
<dbReference type="GeneID" id="9523439"/>
<sequence>MMIEDLLRFVSDRTLLLAGCCIILIIKAFFGIAPNFEMLFDRMQMFWDWVSTIPWKINEAFQPSDERAREATWAIEISNLARKSHTWMQRQLFLRETIIEYAIQGKLEKTGLSQINGMKSISTSLVAHQRGYLIFLSLEYVKPFAITLLNTFYGKIFIRHVRYEMVAVREHVSATLKGSESYKEPSPRGNGPRSMGEGELGGNINNKRKNSSLLLSSFPTYNVCSGLLRFHLPSSQAVTIGSYNISPPVSSSLPLSVTAATAAKDTNLCLDGGYFTIYFVCT</sequence>
<dbReference type="RefSeq" id="XP_003011668.1">
    <property type="nucleotide sequence ID" value="XM_003011622.1"/>
</dbReference>
<evidence type="ECO:0000256" key="1">
    <source>
        <dbReference type="SAM" id="MobiDB-lite"/>
    </source>
</evidence>
<gene>
    <name evidence="3" type="ORF">ARB_02222</name>
</gene>
<accession>D4B193</accession>
<dbReference type="eggNOG" id="ENOG502RPFM">
    <property type="taxonomic scope" value="Eukaryota"/>
</dbReference>
<reference evidence="4" key="1">
    <citation type="journal article" date="2011" name="Genome Biol.">
        <title>Comparative and functional genomics provide insights into the pathogenicity of dermatophytic fungi.</title>
        <authorList>
            <person name="Burmester A."/>
            <person name="Shelest E."/>
            <person name="Gloeckner G."/>
            <person name="Heddergott C."/>
            <person name="Schindler S."/>
            <person name="Staib P."/>
            <person name="Heidel A."/>
            <person name="Felder M."/>
            <person name="Petzold A."/>
            <person name="Szafranski K."/>
            <person name="Feuermann M."/>
            <person name="Pedruzzi I."/>
            <person name="Priebe S."/>
            <person name="Groth M."/>
            <person name="Winkler R."/>
            <person name="Li W."/>
            <person name="Kniemeyer O."/>
            <person name="Schroeckh V."/>
            <person name="Hertweck C."/>
            <person name="Hube B."/>
            <person name="White T.C."/>
            <person name="Platzer M."/>
            <person name="Guthke R."/>
            <person name="Heitman J."/>
            <person name="Woestemeyer J."/>
            <person name="Zipfel P.F."/>
            <person name="Monod M."/>
            <person name="Brakhage A.A."/>
        </authorList>
    </citation>
    <scope>NUCLEOTIDE SEQUENCE [LARGE SCALE GENOMIC DNA]</scope>
    <source>
        <strain evidence="4">ATCC MYA-4681 / CBS 112371</strain>
    </source>
</reference>
<dbReference type="KEGG" id="abe:ARB_02222"/>
<feature type="transmembrane region" description="Helical" evidence="2">
    <location>
        <begin position="15"/>
        <end position="36"/>
    </location>
</feature>
<dbReference type="EMBL" id="ABSU01000025">
    <property type="protein sequence ID" value="EFE31028.1"/>
    <property type="molecule type" value="Genomic_DNA"/>
</dbReference>
<proteinExistence type="predicted"/>
<evidence type="ECO:0000313" key="4">
    <source>
        <dbReference type="Proteomes" id="UP000008866"/>
    </source>
</evidence>
<evidence type="ECO:0000256" key="2">
    <source>
        <dbReference type="SAM" id="Phobius"/>
    </source>
</evidence>
<feature type="region of interest" description="Disordered" evidence="1">
    <location>
        <begin position="177"/>
        <end position="204"/>
    </location>
</feature>